<organism evidence="1 2">
    <name type="scientific">Aquimarina atlantica</name>
    <dbReference type="NCBI Taxonomy" id="1317122"/>
    <lineage>
        <taxon>Bacteria</taxon>
        <taxon>Pseudomonadati</taxon>
        <taxon>Bacteroidota</taxon>
        <taxon>Flavobacteriia</taxon>
        <taxon>Flavobacteriales</taxon>
        <taxon>Flavobacteriaceae</taxon>
        <taxon>Aquimarina</taxon>
    </lineage>
</organism>
<dbReference type="Proteomes" id="UP000023541">
    <property type="component" value="Unassembled WGS sequence"/>
</dbReference>
<dbReference type="EMBL" id="AQRA01000006">
    <property type="protein sequence ID" value="EZH73151.1"/>
    <property type="molecule type" value="Genomic_DNA"/>
</dbReference>
<sequence length="265" mass="31890">MKQGLITFLILCTIHLTLGQEKADILVNINDQIEMIDGYIEFETFFLDPEEFLDKMADHGAELNGYYEHERLKKIVRKVGTRTADVVTVFYFWNDQLIHVNYKQRPYLETKNENGQRIMDYSSAFTKYESKHYFKNDEELEKKEIGQPLDDMEPEEEFIKYAYKMKALLDNKFYNRDTYEALQGKWLFIQNTDDYLIFEGTIRFNFYNGKFANRLKTRIEDKEILVCFFPMDDRIYRYKINDLNDNMLTLTDLFSKEEFVYAKVE</sequence>
<name>A0A023BT19_9FLAO</name>
<keyword evidence="2" id="KW-1185">Reference proteome</keyword>
<dbReference type="AlphaFoldDB" id="A0A023BT19"/>
<reference evidence="1 2" key="1">
    <citation type="submission" date="2014-04" db="EMBL/GenBank/DDBJ databases">
        <title>Aquimarina sp. 22II-S11-z7 Genome Sequencing.</title>
        <authorList>
            <person name="Lai Q."/>
        </authorList>
    </citation>
    <scope>NUCLEOTIDE SEQUENCE [LARGE SCALE GENOMIC DNA]</scope>
    <source>
        <strain evidence="1 2">22II-S11-z7</strain>
    </source>
</reference>
<protein>
    <submittedName>
        <fullName evidence="1">Uncharacterized protein</fullName>
    </submittedName>
</protein>
<dbReference type="RefSeq" id="WP_034242924.1">
    <property type="nucleotide sequence ID" value="NZ_AQRA01000006.1"/>
</dbReference>
<dbReference type="OrthoDB" id="1157753at2"/>
<gene>
    <name evidence="1" type="ORF">ATO12_19280</name>
</gene>
<dbReference type="eggNOG" id="ENOG50311WD">
    <property type="taxonomic scope" value="Bacteria"/>
</dbReference>
<proteinExistence type="predicted"/>
<accession>A0A023BT19</accession>
<evidence type="ECO:0000313" key="2">
    <source>
        <dbReference type="Proteomes" id="UP000023541"/>
    </source>
</evidence>
<comment type="caution">
    <text evidence="1">The sequence shown here is derived from an EMBL/GenBank/DDBJ whole genome shotgun (WGS) entry which is preliminary data.</text>
</comment>
<evidence type="ECO:0000313" key="1">
    <source>
        <dbReference type="EMBL" id="EZH73151.1"/>
    </source>
</evidence>